<protein>
    <recommendedName>
        <fullName evidence="1">ESAT-6-like protein</fullName>
    </recommendedName>
</protein>
<keyword evidence="2" id="KW-0175">Coiled coil</keyword>
<proteinExistence type="inferred from homology"/>
<dbReference type="InterPro" id="IPR010310">
    <property type="entry name" value="T7SS_ESAT-6-like"/>
</dbReference>
<evidence type="ECO:0000313" key="6">
    <source>
        <dbReference type="Proteomes" id="UP000295685"/>
    </source>
</evidence>
<feature type="coiled-coil region" evidence="2">
    <location>
        <begin position="14"/>
        <end position="41"/>
    </location>
</feature>
<comment type="similarity">
    <text evidence="1">Belongs to the WXG100 family.</text>
</comment>
<dbReference type="Gene3D" id="1.10.287.1060">
    <property type="entry name" value="ESAT-6-like"/>
    <property type="match status" value="1"/>
</dbReference>
<organism evidence="3 6">
    <name type="scientific">Mycobacteroides salmoniphilum</name>
    <dbReference type="NCBI Taxonomy" id="404941"/>
    <lineage>
        <taxon>Bacteria</taxon>
        <taxon>Bacillati</taxon>
        <taxon>Actinomycetota</taxon>
        <taxon>Actinomycetes</taxon>
        <taxon>Mycobacteriales</taxon>
        <taxon>Mycobacteriaceae</taxon>
        <taxon>Mycobacteroides</taxon>
    </lineage>
</organism>
<dbReference type="InterPro" id="IPR036689">
    <property type="entry name" value="ESAT-6-like_sf"/>
</dbReference>
<comment type="caution">
    <text evidence="3">The sequence shown here is derived from an EMBL/GenBank/DDBJ whole genome shotgun (WGS) entry which is preliminary data.</text>
</comment>
<dbReference type="Proteomes" id="UP000294844">
    <property type="component" value="Unassembled WGS sequence"/>
</dbReference>
<dbReference type="Pfam" id="PF06013">
    <property type="entry name" value="WXG100"/>
    <property type="match status" value="1"/>
</dbReference>
<dbReference type="SUPFAM" id="SSF140453">
    <property type="entry name" value="EsxAB dimer-like"/>
    <property type="match status" value="1"/>
</dbReference>
<name>A0A4R8SDJ6_9MYCO</name>
<keyword evidence="5" id="KW-1185">Reference proteome</keyword>
<dbReference type="RefSeq" id="WP_134147452.1">
    <property type="nucleotide sequence ID" value="NZ_PECK01000006.1"/>
</dbReference>
<reference evidence="5 6" key="1">
    <citation type="journal article" date="2019" name="Sci. Rep.">
        <title>Extended insight into the Mycobacterium chelonae-abscessus complex through whole genome sequencing of Mycobacterium salmoniphilum outbreak and Mycobacterium salmoniphilum-like strains.</title>
        <authorList>
            <person name="Behra P.R.K."/>
            <person name="Das S."/>
            <person name="Pettersson B.M.F."/>
            <person name="Shirreff L."/>
            <person name="DuCote T."/>
            <person name="Jacobsson K.G."/>
            <person name="Ennis D.G."/>
            <person name="Kirsebom L.A."/>
        </authorList>
    </citation>
    <scope>NUCLEOTIDE SEQUENCE [LARGE SCALE GENOMIC DNA]</scope>
    <source>
        <strain evidence="4 5">CCUG 60883</strain>
        <strain evidence="3 6">CCUG 60885</strain>
    </source>
</reference>
<evidence type="ECO:0000313" key="4">
    <source>
        <dbReference type="EMBL" id="TEA09320.1"/>
    </source>
</evidence>
<dbReference type="NCBIfam" id="TIGR03930">
    <property type="entry name" value="WXG100_ESAT6"/>
    <property type="match status" value="1"/>
</dbReference>
<accession>A0A4R8SDJ6</accession>
<dbReference type="OrthoDB" id="3787781at2"/>
<dbReference type="Proteomes" id="UP000295685">
    <property type="component" value="Unassembled WGS sequence"/>
</dbReference>
<evidence type="ECO:0000256" key="1">
    <source>
        <dbReference type="RuleBase" id="RU362001"/>
    </source>
</evidence>
<dbReference type="EMBL" id="PECK01000006">
    <property type="protein sequence ID" value="TDZ93537.1"/>
    <property type="molecule type" value="Genomic_DNA"/>
</dbReference>
<dbReference type="EMBL" id="PECM01000001">
    <property type="protein sequence ID" value="TEA09320.1"/>
    <property type="molecule type" value="Genomic_DNA"/>
</dbReference>
<evidence type="ECO:0000313" key="3">
    <source>
        <dbReference type="EMBL" id="TDZ93537.1"/>
    </source>
</evidence>
<evidence type="ECO:0000313" key="5">
    <source>
        <dbReference type="Proteomes" id="UP000294844"/>
    </source>
</evidence>
<sequence length="105" mass="11314">MSALSGKPSASIDVEKAFAAADQVQKNARSFREELEDLRREWEVLAGTWRGSAATAYEAPWHRWVKSASTLVEELGTSAEKIGRTAYQLQAQDSAGASGISSVGQ</sequence>
<dbReference type="AlphaFoldDB" id="A0A4R8SDJ6"/>
<gene>
    <name evidence="4" type="ORF">CCUG60883_00081</name>
    <name evidence="3" type="ORF">CCUG60885_03140</name>
</gene>
<evidence type="ECO:0000256" key="2">
    <source>
        <dbReference type="SAM" id="Coils"/>
    </source>
</evidence>